<keyword evidence="4" id="KW-1185">Reference proteome</keyword>
<dbReference type="OrthoDB" id="10257284at2759"/>
<dbReference type="PANTHER" id="PTHR11567">
    <property type="entry name" value="ACID PHOSPHATASE-RELATED"/>
    <property type="match status" value="1"/>
</dbReference>
<proteinExistence type="inferred from homology"/>
<name>A0A9P1N4L5_9PELO</name>
<reference evidence="3" key="1">
    <citation type="submission" date="2022-11" db="EMBL/GenBank/DDBJ databases">
        <authorList>
            <person name="Kikuchi T."/>
        </authorList>
    </citation>
    <scope>NUCLEOTIDE SEQUENCE</scope>
    <source>
        <strain evidence="3">PS1010</strain>
    </source>
</reference>
<feature type="signal peptide" evidence="2">
    <location>
        <begin position="1"/>
        <end position="18"/>
    </location>
</feature>
<dbReference type="InterPro" id="IPR029033">
    <property type="entry name" value="His_PPase_superfam"/>
</dbReference>
<evidence type="ECO:0000256" key="1">
    <source>
        <dbReference type="ARBA" id="ARBA00005375"/>
    </source>
</evidence>
<accession>A0A9P1N4L5</accession>
<gene>
    <name evidence="3" type="ORF">CAMP_LOCUS10413</name>
</gene>
<dbReference type="InterPro" id="IPR000560">
    <property type="entry name" value="His_Pase_clade-2"/>
</dbReference>
<comment type="caution">
    <text evidence="3">The sequence shown here is derived from an EMBL/GenBank/DDBJ whole genome shotgun (WGS) entry which is preliminary data.</text>
</comment>
<dbReference type="SUPFAM" id="SSF53254">
    <property type="entry name" value="Phosphoglycerate mutase-like"/>
    <property type="match status" value="1"/>
</dbReference>
<dbReference type="PANTHER" id="PTHR11567:SF29">
    <property type="entry name" value="ACID PHOSPHATASE FAMILY"/>
    <property type="match status" value="1"/>
</dbReference>
<evidence type="ECO:0000256" key="2">
    <source>
        <dbReference type="SAM" id="SignalP"/>
    </source>
</evidence>
<sequence length="402" mass="45215">MLILGTFFLLFSKSLINSSELPSTSTKIDPNTILVLFGTRHGNRNPEDFLPGNSRSWGFEGVAELTSFGKRQGYGLGVEMRKFIGNLTSRNFNTTEAQYFSSTANRCQMTIQTVTAALHIPETWGDWDTKTNWSPVPYTTNDPLLRMYSVKECTNSDKVWALILNDQLDQLQELKRDSARELAYFQANTGWNMSNLEKAADLADNLIEIDLYNATYPNWIEHPTLSGYNSATLKAKIRSFSEVHSFACANYYAPCRSLMAGLWLNDLITRLEAANSGNSLKIVGYASHSQTLLSVMKLLGIEKEELTTSAGFVIEFKKVPNASIRILNHDPNPIDQHVIYPSILSKDLQKITRISNGFIPLTEFVELVKNRAFSDWKSECSVVTSEIRSRKAVCLFQTSQTV</sequence>
<evidence type="ECO:0000313" key="3">
    <source>
        <dbReference type="EMBL" id="CAI5447776.1"/>
    </source>
</evidence>
<dbReference type="Pfam" id="PF00328">
    <property type="entry name" value="His_Phos_2"/>
    <property type="match status" value="1"/>
</dbReference>
<protein>
    <submittedName>
        <fullName evidence="3">Uncharacterized protein</fullName>
    </submittedName>
</protein>
<evidence type="ECO:0000313" key="4">
    <source>
        <dbReference type="Proteomes" id="UP001152747"/>
    </source>
</evidence>
<feature type="chain" id="PRO_5040448190" evidence="2">
    <location>
        <begin position="19"/>
        <end position="402"/>
    </location>
</feature>
<dbReference type="GO" id="GO:0016791">
    <property type="term" value="F:phosphatase activity"/>
    <property type="evidence" value="ECO:0007669"/>
    <property type="project" value="TreeGrafter"/>
</dbReference>
<dbReference type="Proteomes" id="UP001152747">
    <property type="component" value="Unassembled WGS sequence"/>
</dbReference>
<dbReference type="AlphaFoldDB" id="A0A9P1N4L5"/>
<keyword evidence="2" id="KW-0732">Signal</keyword>
<organism evidence="3 4">
    <name type="scientific">Caenorhabditis angaria</name>
    <dbReference type="NCBI Taxonomy" id="860376"/>
    <lineage>
        <taxon>Eukaryota</taxon>
        <taxon>Metazoa</taxon>
        <taxon>Ecdysozoa</taxon>
        <taxon>Nematoda</taxon>
        <taxon>Chromadorea</taxon>
        <taxon>Rhabditida</taxon>
        <taxon>Rhabditina</taxon>
        <taxon>Rhabditomorpha</taxon>
        <taxon>Rhabditoidea</taxon>
        <taxon>Rhabditidae</taxon>
        <taxon>Peloderinae</taxon>
        <taxon>Caenorhabditis</taxon>
    </lineage>
</organism>
<dbReference type="InterPro" id="IPR050645">
    <property type="entry name" value="Histidine_acid_phosphatase"/>
</dbReference>
<dbReference type="EMBL" id="CANHGI010000004">
    <property type="protein sequence ID" value="CAI5447776.1"/>
    <property type="molecule type" value="Genomic_DNA"/>
</dbReference>
<dbReference type="Gene3D" id="3.40.50.1240">
    <property type="entry name" value="Phosphoglycerate mutase-like"/>
    <property type="match status" value="1"/>
</dbReference>
<comment type="similarity">
    <text evidence="1">Belongs to the histidine acid phosphatase family.</text>
</comment>